<evidence type="ECO:0000313" key="4">
    <source>
        <dbReference type="EMBL" id="GEK22302.1"/>
    </source>
</evidence>
<keyword evidence="2" id="KW-0812">Transmembrane</keyword>
<dbReference type="OrthoDB" id="3381462at2"/>
<dbReference type="AlphaFoldDB" id="A0A510V640"/>
<reference evidence="4 5" key="1">
    <citation type="submission" date="2019-07" db="EMBL/GenBank/DDBJ databases">
        <title>Whole genome shotgun sequence of Cellulomonas xylanilytica NBRC 101102.</title>
        <authorList>
            <person name="Hosoyama A."/>
            <person name="Uohara A."/>
            <person name="Ohji S."/>
            <person name="Ichikawa N."/>
        </authorList>
    </citation>
    <scope>NUCLEOTIDE SEQUENCE [LARGE SCALE GENOMIC DNA]</scope>
    <source>
        <strain evidence="4 5">NBRC 101102</strain>
    </source>
</reference>
<dbReference type="EMBL" id="BJUB01000008">
    <property type="protein sequence ID" value="GEK22302.1"/>
    <property type="molecule type" value="Genomic_DNA"/>
</dbReference>
<feature type="region of interest" description="Disordered" evidence="1">
    <location>
        <begin position="161"/>
        <end position="236"/>
    </location>
</feature>
<feature type="transmembrane region" description="Helical" evidence="2">
    <location>
        <begin position="103"/>
        <end position="121"/>
    </location>
</feature>
<proteinExistence type="predicted"/>
<evidence type="ECO:0000256" key="1">
    <source>
        <dbReference type="SAM" id="MobiDB-lite"/>
    </source>
</evidence>
<comment type="caution">
    <text evidence="4">The sequence shown here is derived from an EMBL/GenBank/DDBJ whole genome shotgun (WGS) entry which is preliminary data.</text>
</comment>
<accession>A0A510V640</accession>
<sequence length="236" mass="24269">MSISGNARPPRTPTPPQGETVASYATYLEAQKAVDHLADNAFAVQLVTIVGTDLKMVERVTGRLSYPRVALGGFLSGAWFGLFVGLLLSLFTTPGAQSPLVPAIFIGGAFGLLFAILTYSFSRGKRDFTSTSQIVASSYAVLCRQEQAHKARELLREIGGVQSGWPARPPAPLTTTSPSDPSGAYPPAAGSQPWGSPSVPPPPPPGPPAPPSGPPADQPGQPGPSSAPPAGPPTAP</sequence>
<evidence type="ECO:0000256" key="2">
    <source>
        <dbReference type="SAM" id="Phobius"/>
    </source>
</evidence>
<gene>
    <name evidence="4" type="ORF">CXY01_28220</name>
</gene>
<evidence type="ECO:0000259" key="3">
    <source>
        <dbReference type="Pfam" id="PF11181"/>
    </source>
</evidence>
<feature type="transmembrane region" description="Helical" evidence="2">
    <location>
        <begin position="69"/>
        <end position="91"/>
    </location>
</feature>
<dbReference type="Proteomes" id="UP000321118">
    <property type="component" value="Unassembled WGS sequence"/>
</dbReference>
<keyword evidence="2" id="KW-0472">Membrane</keyword>
<organism evidence="4 5">
    <name type="scientific">Cellulomonas xylanilytica</name>
    <dbReference type="NCBI Taxonomy" id="233583"/>
    <lineage>
        <taxon>Bacteria</taxon>
        <taxon>Bacillati</taxon>
        <taxon>Actinomycetota</taxon>
        <taxon>Actinomycetes</taxon>
        <taxon>Micrococcales</taxon>
        <taxon>Cellulomonadaceae</taxon>
        <taxon>Cellulomonas</taxon>
    </lineage>
</organism>
<protein>
    <recommendedName>
        <fullName evidence="3">General stress protein 17M-like domain-containing protein</fullName>
    </recommendedName>
</protein>
<name>A0A510V640_9CELL</name>
<dbReference type="RefSeq" id="WP_146928057.1">
    <property type="nucleotide sequence ID" value="NZ_BJUB01000008.1"/>
</dbReference>
<feature type="domain" description="General stress protein 17M-like" evidence="3">
    <location>
        <begin position="20"/>
        <end position="94"/>
    </location>
</feature>
<evidence type="ECO:0000313" key="5">
    <source>
        <dbReference type="Proteomes" id="UP000321118"/>
    </source>
</evidence>
<keyword evidence="5" id="KW-1185">Reference proteome</keyword>
<dbReference type="InterPro" id="IPR025889">
    <property type="entry name" value="GSP17M-like_dom"/>
</dbReference>
<keyword evidence="2" id="KW-1133">Transmembrane helix</keyword>
<dbReference type="Pfam" id="PF11181">
    <property type="entry name" value="YflT"/>
    <property type="match status" value="1"/>
</dbReference>
<feature type="compositionally biased region" description="Pro residues" evidence="1">
    <location>
        <begin position="198"/>
        <end position="236"/>
    </location>
</feature>